<feature type="transmembrane region" description="Helical" evidence="1">
    <location>
        <begin position="35"/>
        <end position="55"/>
    </location>
</feature>
<dbReference type="EMBL" id="CAJOBD010000127">
    <property type="protein sequence ID" value="CAF3586281.1"/>
    <property type="molecule type" value="Genomic_DNA"/>
</dbReference>
<dbReference type="EMBL" id="CAJOBE010008065">
    <property type="protein sequence ID" value="CAF4053215.1"/>
    <property type="molecule type" value="Genomic_DNA"/>
</dbReference>
<keyword evidence="1" id="KW-0812">Transmembrane</keyword>
<dbReference type="Proteomes" id="UP000663823">
    <property type="component" value="Unassembled WGS sequence"/>
</dbReference>
<gene>
    <name evidence="4" type="ORF">FNK824_LOCUS28827</name>
    <name evidence="3" type="ORF">JBS370_LOCUS3063</name>
    <name evidence="2" type="ORF">OTI717_LOCUS3927</name>
</gene>
<dbReference type="EMBL" id="CAJOAX010000224">
    <property type="protein sequence ID" value="CAF3543515.1"/>
    <property type="molecule type" value="Genomic_DNA"/>
</dbReference>
<dbReference type="Proteomes" id="UP000663874">
    <property type="component" value="Unassembled WGS sequence"/>
</dbReference>
<protein>
    <submittedName>
        <fullName evidence="4">Uncharacterized protein</fullName>
    </submittedName>
</protein>
<dbReference type="Proteomes" id="UP000663836">
    <property type="component" value="Unassembled WGS sequence"/>
</dbReference>
<evidence type="ECO:0000313" key="3">
    <source>
        <dbReference type="EMBL" id="CAF3586281.1"/>
    </source>
</evidence>
<comment type="caution">
    <text evidence="4">The sequence shown here is derived from an EMBL/GenBank/DDBJ whole genome shotgun (WGS) entry which is preliminary data.</text>
</comment>
<evidence type="ECO:0000313" key="2">
    <source>
        <dbReference type="EMBL" id="CAF3543515.1"/>
    </source>
</evidence>
<evidence type="ECO:0000313" key="5">
    <source>
        <dbReference type="Proteomes" id="UP000663874"/>
    </source>
</evidence>
<keyword evidence="1" id="KW-0472">Membrane</keyword>
<evidence type="ECO:0000256" key="1">
    <source>
        <dbReference type="SAM" id="Phobius"/>
    </source>
</evidence>
<sequence length="94" mass="10980">MNTSDIFNNETFIITTTTTIQSIQKYYVENPFDSWYIGGLIFMVTVILVLLYANFYQENSFQILWTRLLLKLHIIQPSSVRSPSSHAVFNRVLL</sequence>
<proteinExistence type="predicted"/>
<reference evidence="4" key="1">
    <citation type="submission" date="2021-02" db="EMBL/GenBank/DDBJ databases">
        <authorList>
            <person name="Nowell W R."/>
        </authorList>
    </citation>
    <scope>NUCLEOTIDE SEQUENCE</scope>
</reference>
<organism evidence="4 5">
    <name type="scientific">Rotaria sordida</name>
    <dbReference type="NCBI Taxonomy" id="392033"/>
    <lineage>
        <taxon>Eukaryota</taxon>
        <taxon>Metazoa</taxon>
        <taxon>Spiralia</taxon>
        <taxon>Gnathifera</taxon>
        <taxon>Rotifera</taxon>
        <taxon>Eurotatoria</taxon>
        <taxon>Bdelloidea</taxon>
        <taxon>Philodinida</taxon>
        <taxon>Philodinidae</taxon>
        <taxon>Rotaria</taxon>
    </lineage>
</organism>
<dbReference type="AlphaFoldDB" id="A0A819SK13"/>
<evidence type="ECO:0000313" key="4">
    <source>
        <dbReference type="EMBL" id="CAF4053215.1"/>
    </source>
</evidence>
<accession>A0A819SK13</accession>
<name>A0A819SK13_9BILA</name>
<keyword evidence="1" id="KW-1133">Transmembrane helix</keyword>